<dbReference type="GeneID" id="98140830"/>
<name>A0ABR4LM81_9EURO</name>
<comment type="caution">
    <text evidence="2">The sequence shown here is derived from an EMBL/GenBank/DDBJ whole genome shotgun (WGS) entry which is preliminary data.</text>
</comment>
<evidence type="ECO:0000313" key="2">
    <source>
        <dbReference type="EMBL" id="KAL2864507.1"/>
    </source>
</evidence>
<gene>
    <name evidence="2" type="ORF">BJX67DRAFT_221531</name>
</gene>
<dbReference type="EMBL" id="JBFXLQ010000040">
    <property type="protein sequence ID" value="KAL2864507.1"/>
    <property type="molecule type" value="Genomic_DNA"/>
</dbReference>
<protein>
    <submittedName>
        <fullName evidence="2">Uncharacterized protein</fullName>
    </submittedName>
</protein>
<keyword evidence="3" id="KW-1185">Reference proteome</keyword>
<organism evidence="2 3">
    <name type="scientific">Aspergillus lucknowensis</name>
    <dbReference type="NCBI Taxonomy" id="176173"/>
    <lineage>
        <taxon>Eukaryota</taxon>
        <taxon>Fungi</taxon>
        <taxon>Dikarya</taxon>
        <taxon>Ascomycota</taxon>
        <taxon>Pezizomycotina</taxon>
        <taxon>Eurotiomycetes</taxon>
        <taxon>Eurotiomycetidae</taxon>
        <taxon>Eurotiales</taxon>
        <taxon>Aspergillaceae</taxon>
        <taxon>Aspergillus</taxon>
        <taxon>Aspergillus subgen. Nidulantes</taxon>
    </lineage>
</organism>
<dbReference type="Proteomes" id="UP001610432">
    <property type="component" value="Unassembled WGS sequence"/>
</dbReference>
<accession>A0ABR4LM81</accession>
<proteinExistence type="predicted"/>
<feature type="region of interest" description="Disordered" evidence="1">
    <location>
        <begin position="28"/>
        <end position="48"/>
    </location>
</feature>
<evidence type="ECO:0000313" key="3">
    <source>
        <dbReference type="Proteomes" id="UP001610432"/>
    </source>
</evidence>
<evidence type="ECO:0000256" key="1">
    <source>
        <dbReference type="SAM" id="MobiDB-lite"/>
    </source>
</evidence>
<dbReference type="RefSeq" id="XP_070883486.1">
    <property type="nucleotide sequence ID" value="XM_071025758.1"/>
</dbReference>
<sequence>MDGGRSCLSRGLGWHTFHHRAPLTRLETCEPENPGPREKAHILGPGNRQGLFPSARQRDFGSQIRSERKTQPWLSFARWAVLSGGFSADRAKMIMALRISLDCISLCLSTADVQGFCAGQGDWKLSICMQASSRWVNWAPGLIVGAVDLD</sequence>
<reference evidence="2 3" key="1">
    <citation type="submission" date="2024-07" db="EMBL/GenBank/DDBJ databases">
        <title>Section-level genome sequencing and comparative genomics of Aspergillus sections Usti and Cavernicolus.</title>
        <authorList>
            <consortium name="Lawrence Berkeley National Laboratory"/>
            <person name="Nybo J.L."/>
            <person name="Vesth T.C."/>
            <person name="Theobald S."/>
            <person name="Frisvad J.C."/>
            <person name="Larsen T.O."/>
            <person name="Kjaerboelling I."/>
            <person name="Rothschild-Mancinelli K."/>
            <person name="Lyhne E.K."/>
            <person name="Kogle M.E."/>
            <person name="Barry K."/>
            <person name="Clum A."/>
            <person name="Na H."/>
            <person name="Ledsgaard L."/>
            <person name="Lin J."/>
            <person name="Lipzen A."/>
            <person name="Kuo A."/>
            <person name="Riley R."/>
            <person name="Mondo S."/>
            <person name="Labutti K."/>
            <person name="Haridas S."/>
            <person name="Pangalinan J."/>
            <person name="Salamov A.A."/>
            <person name="Simmons B.A."/>
            <person name="Magnuson J.K."/>
            <person name="Chen J."/>
            <person name="Drula E."/>
            <person name="Henrissat B."/>
            <person name="Wiebenga A."/>
            <person name="Lubbers R.J."/>
            <person name="Gomes A.C."/>
            <person name="Macurrencykelacurrency M.R."/>
            <person name="Stajich J."/>
            <person name="Grigoriev I.V."/>
            <person name="Mortensen U.H."/>
            <person name="De Vries R.P."/>
            <person name="Baker S.E."/>
            <person name="Andersen M.R."/>
        </authorList>
    </citation>
    <scope>NUCLEOTIDE SEQUENCE [LARGE SCALE GENOMIC DNA]</scope>
    <source>
        <strain evidence="2 3">CBS 449.75</strain>
    </source>
</reference>